<feature type="chain" id="PRO_5011011164" description="Cytochrome c domain-containing protein" evidence="1">
    <location>
        <begin position="22"/>
        <end position="467"/>
    </location>
</feature>
<dbReference type="RefSeq" id="WP_132316608.1">
    <property type="nucleotide sequence ID" value="NZ_FWZT01000004.1"/>
</dbReference>
<reference evidence="3" key="1">
    <citation type="submission" date="2017-04" db="EMBL/GenBank/DDBJ databases">
        <authorList>
            <person name="Varghese N."/>
            <person name="Submissions S."/>
        </authorList>
    </citation>
    <scope>NUCLEOTIDE SEQUENCE [LARGE SCALE GENOMIC DNA]</scope>
    <source>
        <strain evidence="3">RKEM611</strain>
    </source>
</reference>
<dbReference type="EMBL" id="FWZT01000004">
    <property type="protein sequence ID" value="SMF07662.1"/>
    <property type="molecule type" value="Genomic_DNA"/>
</dbReference>
<evidence type="ECO:0008006" key="4">
    <source>
        <dbReference type="Google" id="ProtNLM"/>
    </source>
</evidence>
<evidence type="ECO:0000256" key="1">
    <source>
        <dbReference type="SAM" id="SignalP"/>
    </source>
</evidence>
<dbReference type="Proteomes" id="UP000192907">
    <property type="component" value="Unassembled WGS sequence"/>
</dbReference>
<dbReference type="OrthoDB" id="5696825at2"/>
<evidence type="ECO:0000313" key="3">
    <source>
        <dbReference type="Proteomes" id="UP000192907"/>
    </source>
</evidence>
<protein>
    <recommendedName>
        <fullName evidence="4">Cytochrome c domain-containing protein</fullName>
    </recommendedName>
</protein>
<dbReference type="InterPro" id="IPR036280">
    <property type="entry name" value="Multihaem_cyt_sf"/>
</dbReference>
<gene>
    <name evidence="2" type="ORF">SAMN06296036_104230</name>
</gene>
<dbReference type="SUPFAM" id="SSF48695">
    <property type="entry name" value="Multiheme cytochromes"/>
    <property type="match status" value="1"/>
</dbReference>
<name>A0A1Y6BLY5_9BACT</name>
<sequence length="467" mass="53439">MTFAKAMIVSFIWFMTSYTLAEPWLASRFSQNCAGCHAPGRKNKPPADRRCSLSCQGCHVNPNGGGLRNSYGKWNADHWLKSFDSKLFKQKKTVSPYRQQPYAKGKSKGMMRETGYVADERQYDRVDGDNYLTTVTSQEEFEATIPNEDPYYQERQNKVLAGAAFRLLNLQDLSNNSAQTFIMNADMGVRYKPTGEYVSLVHEARFFGQFTGAPLDQQLNQWQSRSLYLMVDDLPYNTFVMGGFYRPLFGNDHPDHTRLSRRIISSTLTGNPSQSYLINYKAIGIGTAPNVPYANLHVIQNQVDETNPLNDTSGFVANLGLRFVTLGASLNYTYWQQETPQEDTRDTRVLMHNLYLTSTFGFNGFHLGLEGISAQVERADDFYRTAVVTLESYYRFWRETYLSLEYSEANAAETLEEGRTTQYKAGIKWFIMPGVELQSQYVVDMAERQGLPDAERRFVSTQFHLFY</sequence>
<dbReference type="STRING" id="1513793.SAMN06296036_104230"/>
<keyword evidence="1" id="KW-0732">Signal</keyword>
<keyword evidence="3" id="KW-1185">Reference proteome</keyword>
<feature type="signal peptide" evidence="1">
    <location>
        <begin position="1"/>
        <end position="21"/>
    </location>
</feature>
<accession>A0A1Y6BLY5</accession>
<proteinExistence type="predicted"/>
<evidence type="ECO:0000313" key="2">
    <source>
        <dbReference type="EMBL" id="SMF07662.1"/>
    </source>
</evidence>
<organism evidence="2 3">
    <name type="scientific">Pseudobacteriovorax antillogorgiicola</name>
    <dbReference type="NCBI Taxonomy" id="1513793"/>
    <lineage>
        <taxon>Bacteria</taxon>
        <taxon>Pseudomonadati</taxon>
        <taxon>Bdellovibrionota</taxon>
        <taxon>Oligoflexia</taxon>
        <taxon>Oligoflexales</taxon>
        <taxon>Pseudobacteriovoracaceae</taxon>
        <taxon>Pseudobacteriovorax</taxon>
    </lineage>
</organism>
<dbReference type="AlphaFoldDB" id="A0A1Y6BLY5"/>